<dbReference type="InterPro" id="IPR010402">
    <property type="entry name" value="CCT_domain"/>
</dbReference>
<accession>A0A5J4Z7N7</accession>
<feature type="domain" description="CCT" evidence="7">
    <location>
        <begin position="88"/>
        <end position="130"/>
    </location>
</feature>
<comment type="caution">
    <text evidence="8">The sequence shown here is derived from an EMBL/GenBank/DDBJ whole genome shotgun (WGS) entry which is preliminary data.</text>
</comment>
<keyword evidence="9" id="KW-1185">Reference proteome</keyword>
<dbReference type="OrthoDB" id="153872at2759"/>
<feature type="region of interest" description="Disordered" evidence="6">
    <location>
        <begin position="31"/>
        <end position="68"/>
    </location>
</feature>
<dbReference type="EMBL" id="VRMN01000001">
    <property type="protein sequence ID" value="KAA8499746.1"/>
    <property type="molecule type" value="Genomic_DNA"/>
</dbReference>
<keyword evidence="3" id="KW-0238">DNA-binding</keyword>
<dbReference type="PROSITE" id="PS51152">
    <property type="entry name" value="NFYA_HAP2_2"/>
    <property type="match status" value="1"/>
</dbReference>
<dbReference type="GO" id="GO:0005634">
    <property type="term" value="C:nucleus"/>
    <property type="evidence" value="ECO:0007669"/>
    <property type="project" value="UniProtKB-SubCell"/>
</dbReference>
<protein>
    <submittedName>
        <fullName evidence="8">Zinc finger protein HD1</fullName>
    </submittedName>
</protein>
<proteinExistence type="predicted"/>
<dbReference type="Proteomes" id="UP000324585">
    <property type="component" value="Unassembled WGS sequence"/>
</dbReference>
<evidence type="ECO:0000313" key="9">
    <source>
        <dbReference type="Proteomes" id="UP000324585"/>
    </source>
</evidence>
<evidence type="ECO:0000256" key="1">
    <source>
        <dbReference type="ARBA" id="ARBA00004123"/>
    </source>
</evidence>
<organism evidence="8 9">
    <name type="scientific">Porphyridium purpureum</name>
    <name type="common">Red alga</name>
    <name type="synonym">Porphyridium cruentum</name>
    <dbReference type="NCBI Taxonomy" id="35688"/>
    <lineage>
        <taxon>Eukaryota</taxon>
        <taxon>Rhodophyta</taxon>
        <taxon>Bangiophyceae</taxon>
        <taxon>Porphyridiales</taxon>
        <taxon>Porphyridiaceae</taxon>
        <taxon>Porphyridium</taxon>
    </lineage>
</organism>
<feature type="region of interest" description="Disordered" evidence="6">
    <location>
        <begin position="115"/>
        <end position="138"/>
    </location>
</feature>
<feature type="compositionally biased region" description="Polar residues" evidence="6">
    <location>
        <begin position="50"/>
        <end position="61"/>
    </location>
</feature>
<evidence type="ECO:0000313" key="8">
    <source>
        <dbReference type="EMBL" id="KAA8499746.1"/>
    </source>
</evidence>
<gene>
    <name evidence="8" type="ORF">FVE85_7331</name>
</gene>
<dbReference type="AlphaFoldDB" id="A0A5J4Z7N7"/>
<dbReference type="GO" id="GO:0003700">
    <property type="term" value="F:DNA-binding transcription factor activity"/>
    <property type="evidence" value="ECO:0007669"/>
    <property type="project" value="InterPro"/>
</dbReference>
<sequence>MAGMEYGADEVFAAMVMASGFLSEEQRLETVHKATSESEREEEWSGADYSVSSSAMSTPAGSPQLGERDKMLMRAAGVLAMTDKHAARQSAIQRYRLKKASRSFKKKIRYESRRALASSRARVGGRFVKRSDSEMESS</sequence>
<dbReference type="GO" id="GO:0003677">
    <property type="term" value="F:DNA binding"/>
    <property type="evidence" value="ECO:0007669"/>
    <property type="project" value="UniProtKB-KW"/>
</dbReference>
<dbReference type="PROSITE" id="PS51017">
    <property type="entry name" value="CCT"/>
    <property type="match status" value="1"/>
</dbReference>
<comment type="subcellular location">
    <subcellularLocation>
        <location evidence="1">Nucleus</location>
    </subcellularLocation>
</comment>
<dbReference type="Pfam" id="PF06203">
    <property type="entry name" value="CCT"/>
    <property type="match status" value="1"/>
</dbReference>
<evidence type="ECO:0000256" key="5">
    <source>
        <dbReference type="ARBA" id="ARBA00023242"/>
    </source>
</evidence>
<evidence type="ECO:0000256" key="3">
    <source>
        <dbReference type="ARBA" id="ARBA00023125"/>
    </source>
</evidence>
<dbReference type="InterPro" id="IPR045281">
    <property type="entry name" value="CONSTANS-like"/>
</dbReference>
<evidence type="ECO:0000256" key="2">
    <source>
        <dbReference type="ARBA" id="ARBA00023015"/>
    </source>
</evidence>
<dbReference type="PANTHER" id="PTHR31319:SF77">
    <property type="entry name" value="ZINC FINGER PROTEIN CONSTANS-LIKE 4"/>
    <property type="match status" value="1"/>
</dbReference>
<dbReference type="InterPro" id="IPR001289">
    <property type="entry name" value="NFYA"/>
</dbReference>
<evidence type="ECO:0000256" key="4">
    <source>
        <dbReference type="ARBA" id="ARBA00023163"/>
    </source>
</evidence>
<reference evidence="9" key="1">
    <citation type="journal article" date="2019" name="Nat. Commun.">
        <title>Expansion of phycobilisome linker gene families in mesophilic red algae.</title>
        <authorList>
            <person name="Lee J."/>
            <person name="Kim D."/>
            <person name="Bhattacharya D."/>
            <person name="Yoon H.S."/>
        </authorList>
    </citation>
    <scope>NUCLEOTIDE SEQUENCE [LARGE SCALE GENOMIC DNA]</scope>
    <source>
        <strain evidence="9">CCMP 1328</strain>
    </source>
</reference>
<evidence type="ECO:0000256" key="6">
    <source>
        <dbReference type="SAM" id="MobiDB-lite"/>
    </source>
</evidence>
<keyword evidence="2" id="KW-0805">Transcription regulation</keyword>
<evidence type="ECO:0000259" key="7">
    <source>
        <dbReference type="PROSITE" id="PS51017"/>
    </source>
</evidence>
<feature type="compositionally biased region" description="Basic and acidic residues" evidence="6">
    <location>
        <begin position="129"/>
        <end position="138"/>
    </location>
</feature>
<keyword evidence="4" id="KW-0804">Transcription</keyword>
<dbReference type="PANTHER" id="PTHR31319">
    <property type="entry name" value="ZINC FINGER PROTEIN CONSTANS-LIKE 4"/>
    <property type="match status" value="1"/>
</dbReference>
<keyword evidence="5" id="KW-0539">Nucleus</keyword>
<name>A0A5J4Z7N7_PORPP</name>